<name>A0A4U6W4X4_SETVI</name>
<accession>A0A4U6W4X4</accession>
<gene>
    <name evidence="2" type="ORF">SEVIR_1G029380v2</name>
</gene>
<keyword evidence="1" id="KW-0732">Signal</keyword>
<dbReference type="EMBL" id="CM016552">
    <property type="protein sequence ID" value="TKW37132.1"/>
    <property type="molecule type" value="Genomic_DNA"/>
</dbReference>
<proteinExistence type="predicted"/>
<sequence>MFHHLSVFCLATFCSGLWICSSCEHSAWPLSV</sequence>
<protein>
    <submittedName>
        <fullName evidence="2">Uncharacterized protein</fullName>
    </submittedName>
</protein>
<dbReference type="AlphaFoldDB" id="A0A4U6W4X4"/>
<evidence type="ECO:0000313" key="3">
    <source>
        <dbReference type="Proteomes" id="UP000298652"/>
    </source>
</evidence>
<keyword evidence="3" id="KW-1185">Reference proteome</keyword>
<organism evidence="2 3">
    <name type="scientific">Setaria viridis</name>
    <name type="common">Green bristlegrass</name>
    <name type="synonym">Setaria italica subsp. viridis</name>
    <dbReference type="NCBI Taxonomy" id="4556"/>
    <lineage>
        <taxon>Eukaryota</taxon>
        <taxon>Viridiplantae</taxon>
        <taxon>Streptophyta</taxon>
        <taxon>Embryophyta</taxon>
        <taxon>Tracheophyta</taxon>
        <taxon>Spermatophyta</taxon>
        <taxon>Magnoliopsida</taxon>
        <taxon>Liliopsida</taxon>
        <taxon>Poales</taxon>
        <taxon>Poaceae</taxon>
        <taxon>PACMAD clade</taxon>
        <taxon>Panicoideae</taxon>
        <taxon>Panicodae</taxon>
        <taxon>Paniceae</taxon>
        <taxon>Cenchrinae</taxon>
        <taxon>Setaria</taxon>
    </lineage>
</organism>
<dbReference type="Proteomes" id="UP000298652">
    <property type="component" value="Chromosome 1"/>
</dbReference>
<evidence type="ECO:0000256" key="1">
    <source>
        <dbReference type="SAM" id="SignalP"/>
    </source>
</evidence>
<feature type="signal peptide" evidence="1">
    <location>
        <begin position="1"/>
        <end position="16"/>
    </location>
</feature>
<dbReference type="Gramene" id="TKW37132">
    <property type="protein sequence ID" value="TKW37132"/>
    <property type="gene ID" value="SEVIR_1G029380v2"/>
</dbReference>
<reference evidence="2" key="1">
    <citation type="submission" date="2019-03" db="EMBL/GenBank/DDBJ databases">
        <title>WGS assembly of Setaria viridis.</title>
        <authorList>
            <person name="Huang P."/>
            <person name="Jenkins J."/>
            <person name="Grimwood J."/>
            <person name="Barry K."/>
            <person name="Healey A."/>
            <person name="Mamidi S."/>
            <person name="Sreedasyam A."/>
            <person name="Shu S."/>
            <person name="Feldman M."/>
            <person name="Wu J."/>
            <person name="Yu Y."/>
            <person name="Chen C."/>
            <person name="Johnson J."/>
            <person name="Rokhsar D."/>
            <person name="Baxter I."/>
            <person name="Schmutz J."/>
            <person name="Brutnell T."/>
            <person name="Kellogg E."/>
        </authorList>
    </citation>
    <scope>NUCLEOTIDE SEQUENCE [LARGE SCALE GENOMIC DNA]</scope>
</reference>
<evidence type="ECO:0000313" key="2">
    <source>
        <dbReference type="EMBL" id="TKW37132.1"/>
    </source>
</evidence>
<feature type="chain" id="PRO_5020583993" evidence="1">
    <location>
        <begin position="17"/>
        <end position="32"/>
    </location>
</feature>